<dbReference type="Gene3D" id="1.25.40.390">
    <property type="match status" value="1"/>
</dbReference>
<keyword evidence="1" id="KW-0732">Signal</keyword>
<proteinExistence type="predicted"/>
<feature type="chain" id="PRO_5037343962" evidence="1">
    <location>
        <begin position="19"/>
        <end position="527"/>
    </location>
</feature>
<dbReference type="Proteomes" id="UP000771749">
    <property type="component" value="Unassembled WGS sequence"/>
</dbReference>
<dbReference type="SUPFAM" id="SSF48452">
    <property type="entry name" value="TPR-like"/>
    <property type="match status" value="1"/>
</dbReference>
<reference evidence="2" key="2">
    <citation type="journal article" date="2021" name="PeerJ">
        <title>Extensive microbial diversity within the chicken gut microbiome revealed by metagenomics and culture.</title>
        <authorList>
            <person name="Gilroy R."/>
            <person name="Ravi A."/>
            <person name="Getino M."/>
            <person name="Pursley I."/>
            <person name="Horton D.L."/>
            <person name="Alikhan N.F."/>
            <person name="Baker D."/>
            <person name="Gharbi K."/>
            <person name="Hall N."/>
            <person name="Watson M."/>
            <person name="Adriaenssens E.M."/>
            <person name="Foster-Nyarko E."/>
            <person name="Jarju S."/>
            <person name="Secka A."/>
            <person name="Antonio M."/>
            <person name="Oren A."/>
            <person name="Chaudhuri R.R."/>
            <person name="La Ragione R."/>
            <person name="Hildebrand F."/>
            <person name="Pallen M.J."/>
        </authorList>
    </citation>
    <scope>NUCLEOTIDE SEQUENCE</scope>
    <source>
        <strain evidence="2">F1-3629</strain>
    </source>
</reference>
<evidence type="ECO:0000313" key="3">
    <source>
        <dbReference type="Proteomes" id="UP000771749"/>
    </source>
</evidence>
<feature type="signal peptide" evidence="1">
    <location>
        <begin position="1"/>
        <end position="18"/>
    </location>
</feature>
<name>A0A940IFV0_9BACT</name>
<accession>A0A940IFV0</accession>
<evidence type="ECO:0000256" key="1">
    <source>
        <dbReference type="SAM" id="SignalP"/>
    </source>
</evidence>
<dbReference type="AlphaFoldDB" id="A0A940IFV0"/>
<comment type="caution">
    <text evidence="2">The sequence shown here is derived from an EMBL/GenBank/DDBJ whole genome shotgun (WGS) entry which is preliminary data.</text>
</comment>
<gene>
    <name evidence="2" type="ORF">IAC07_00980</name>
</gene>
<dbReference type="PROSITE" id="PS51257">
    <property type="entry name" value="PROKAR_LIPOPROTEIN"/>
    <property type="match status" value="1"/>
</dbReference>
<dbReference type="InterPro" id="IPR011990">
    <property type="entry name" value="TPR-like_helical_dom_sf"/>
</dbReference>
<evidence type="ECO:0000313" key="2">
    <source>
        <dbReference type="EMBL" id="MBO8453279.1"/>
    </source>
</evidence>
<dbReference type="InterPro" id="IPR024302">
    <property type="entry name" value="SusD-like"/>
</dbReference>
<dbReference type="Pfam" id="PF12741">
    <property type="entry name" value="SusD-like"/>
    <property type="match status" value="1"/>
</dbReference>
<dbReference type="EMBL" id="JADIMJ010000018">
    <property type="protein sequence ID" value="MBO8453279.1"/>
    <property type="molecule type" value="Genomic_DNA"/>
</dbReference>
<sequence length="527" mass="58880">MNKIYRNILLLVSAGVIAGGCTKNFEEYNTNPYEPEALPVTSFFPAMLDCLASPEENPCQRNNTFWACFGGYVTAPNSWSRGTLYSTMNIDDDWNKWTVDWYFTAEGGKGLYPGWFSVQRQTDGEGYYFQMAQLLRVYVMSMVASLQGPLPYTSVANGDFYVAYDDEQTAWHAMFDDLDAAIAEIQAAAVSGSTPLSSVDRVYGGDNSKWVKFANTLKLRMAMRISSVDPVYAQQKAEEAVAAGVMESIDDSAYDNLNGRYPNGYYQVSAGWGSYEVKANACIVAYMNGYQDPRRAKYFTTYTASEDAPEEYIGVRSGIQGCIPSDYRYYSGLIYESLDRTTPMPIMFAAEAAFLRAEGALKGWNMGGTAQQFYEQGIRLSFAEWGVEGADAYIANNTLTPGNHTDPLVGENNVTNKSKVTIAWDEGASDEQKLEKIITQKWIAGFPSSLEGWSDFRRTGYPYLFAPRNNLSQPQIDGERQQRRLRFSQSEYERNAANVEAAAAKLEGGDEDGTELWWALKNGEKKY</sequence>
<keyword evidence="2" id="KW-0449">Lipoprotein</keyword>
<protein>
    <submittedName>
        <fullName evidence="2">SusD/RagB family nutrient-binding outer membrane lipoprotein</fullName>
    </submittedName>
</protein>
<organism evidence="2 3">
    <name type="scientific">Candidatus Cryptobacteroides gallistercoris</name>
    <dbReference type="NCBI Taxonomy" id="2840765"/>
    <lineage>
        <taxon>Bacteria</taxon>
        <taxon>Pseudomonadati</taxon>
        <taxon>Bacteroidota</taxon>
        <taxon>Bacteroidia</taxon>
        <taxon>Bacteroidales</taxon>
        <taxon>Candidatus Cryptobacteroides</taxon>
    </lineage>
</organism>
<reference evidence="2" key="1">
    <citation type="submission" date="2020-10" db="EMBL/GenBank/DDBJ databases">
        <authorList>
            <person name="Gilroy R."/>
        </authorList>
    </citation>
    <scope>NUCLEOTIDE SEQUENCE</scope>
    <source>
        <strain evidence="2">F1-3629</strain>
    </source>
</reference>